<reference evidence="1 2" key="1">
    <citation type="submission" date="2013-08" db="EMBL/GenBank/DDBJ databases">
        <authorList>
            <person name="Huang J."/>
            <person name="Wang G."/>
        </authorList>
    </citation>
    <scope>NUCLEOTIDE SEQUENCE [LARGE SCALE GENOMIC DNA]</scope>
    <source>
        <strain evidence="1 2">JSM 076056</strain>
    </source>
</reference>
<protein>
    <submittedName>
        <fullName evidence="1">Uncharacterized protein</fullName>
    </submittedName>
</protein>
<keyword evidence="2" id="KW-1185">Reference proteome</keyword>
<dbReference type="EMBL" id="AVPE01000011">
    <property type="protein sequence ID" value="KGX91174.1"/>
    <property type="molecule type" value="Genomic_DNA"/>
</dbReference>
<evidence type="ECO:0000313" key="1">
    <source>
        <dbReference type="EMBL" id="KGX91174.1"/>
    </source>
</evidence>
<proteinExistence type="predicted"/>
<evidence type="ECO:0000313" key="2">
    <source>
        <dbReference type="Proteomes" id="UP000030528"/>
    </source>
</evidence>
<sequence>MNESKERPKTELSQYCLLGLMEKVNAQVHNGEISQDKELLNEIMDDLKPFVNV</sequence>
<dbReference type="RefSeq" id="WP_154655236.1">
    <property type="nucleotide sequence ID" value="NZ_AULI01000011.1"/>
</dbReference>
<dbReference type="AlphaFoldDB" id="A0A0A5GGQ1"/>
<dbReference type="Proteomes" id="UP000030528">
    <property type="component" value="Unassembled WGS sequence"/>
</dbReference>
<accession>A0A0A5GGQ1</accession>
<gene>
    <name evidence="1" type="ORF">N781_05245</name>
</gene>
<comment type="caution">
    <text evidence="1">The sequence shown here is derived from an EMBL/GenBank/DDBJ whole genome shotgun (WGS) entry which is preliminary data.</text>
</comment>
<organism evidence="1 2">
    <name type="scientific">Pontibacillus halophilus JSM 076056 = DSM 19796</name>
    <dbReference type="NCBI Taxonomy" id="1385510"/>
    <lineage>
        <taxon>Bacteria</taxon>
        <taxon>Bacillati</taxon>
        <taxon>Bacillota</taxon>
        <taxon>Bacilli</taxon>
        <taxon>Bacillales</taxon>
        <taxon>Bacillaceae</taxon>
        <taxon>Pontibacillus</taxon>
    </lineage>
</organism>
<name>A0A0A5GGQ1_9BACI</name>
<dbReference type="STRING" id="1385510.GCA_000425205_02608"/>